<dbReference type="Proteomes" id="UP000252733">
    <property type="component" value="Unassembled WGS sequence"/>
</dbReference>
<feature type="region of interest" description="Disordered" evidence="1">
    <location>
        <begin position="160"/>
        <end position="182"/>
    </location>
</feature>
<gene>
    <name evidence="2" type="ORF">DFO77_11829</name>
</gene>
<evidence type="ECO:0000256" key="1">
    <source>
        <dbReference type="SAM" id="MobiDB-lite"/>
    </source>
</evidence>
<name>A0A368URJ4_9BACT</name>
<sequence>MAAEKKLKEYGIAFKGLKDGEHLFKYRLKDAFFELFEQPQVETGDLLATVTLLKSSRMLEFRFCIEGEVGTVCDRCLSDVNVPIDYEGTLYVNFGDEYAEPTEEIVIIPHEEHTFNIASYLYEFIVVSVPIRHIHPDNEDGTPGCDPEMLERLEEYMVHDDIPVSEEEDADDDEPVDPRWDELKKLINKNNK</sequence>
<dbReference type="AlphaFoldDB" id="A0A368URJ4"/>
<dbReference type="Pfam" id="PF02620">
    <property type="entry name" value="YceD"/>
    <property type="match status" value="1"/>
</dbReference>
<proteinExistence type="predicted"/>
<comment type="caution">
    <text evidence="2">The sequence shown here is derived from an EMBL/GenBank/DDBJ whole genome shotgun (WGS) entry which is preliminary data.</text>
</comment>
<evidence type="ECO:0000313" key="2">
    <source>
        <dbReference type="EMBL" id="RCW31313.1"/>
    </source>
</evidence>
<evidence type="ECO:0000313" key="3">
    <source>
        <dbReference type="Proteomes" id="UP000252733"/>
    </source>
</evidence>
<protein>
    <submittedName>
        <fullName evidence="2">Uncharacterized protein DUF177 involved in 23S rRNA accumulation</fullName>
    </submittedName>
</protein>
<dbReference type="InterPro" id="IPR003772">
    <property type="entry name" value="YceD"/>
</dbReference>
<accession>A0A368URJ4</accession>
<dbReference type="RefSeq" id="WP_114437451.1">
    <property type="nucleotide sequence ID" value="NZ_QPIZ01000018.1"/>
</dbReference>
<keyword evidence="3" id="KW-1185">Reference proteome</keyword>
<dbReference type="EMBL" id="QPIZ01000018">
    <property type="protein sequence ID" value="RCW31313.1"/>
    <property type="molecule type" value="Genomic_DNA"/>
</dbReference>
<organism evidence="2 3">
    <name type="scientific">Marinilabilia salmonicolor</name>
    <dbReference type="NCBI Taxonomy" id="989"/>
    <lineage>
        <taxon>Bacteria</taxon>
        <taxon>Pseudomonadati</taxon>
        <taxon>Bacteroidota</taxon>
        <taxon>Bacteroidia</taxon>
        <taxon>Marinilabiliales</taxon>
        <taxon>Marinilabiliaceae</taxon>
        <taxon>Marinilabilia</taxon>
    </lineage>
</organism>
<feature type="compositionally biased region" description="Acidic residues" evidence="1">
    <location>
        <begin position="163"/>
        <end position="175"/>
    </location>
</feature>
<reference evidence="2 3" key="1">
    <citation type="submission" date="2018-07" db="EMBL/GenBank/DDBJ databases">
        <title>Freshwater and sediment microbial communities from various areas in North America, analyzing microbe dynamics in response to fracking.</title>
        <authorList>
            <person name="Lamendella R."/>
        </authorList>
    </citation>
    <scope>NUCLEOTIDE SEQUENCE [LARGE SCALE GENOMIC DNA]</scope>
    <source>
        <strain evidence="2 3">160A</strain>
    </source>
</reference>